<comment type="caution">
    <text evidence="9">The sequence shown here is derived from an EMBL/GenBank/DDBJ whole genome shotgun (WGS) entry which is preliminary data.</text>
</comment>
<dbReference type="RefSeq" id="WP_119119544.1">
    <property type="nucleotide sequence ID" value="NZ_QXIU01000078.1"/>
</dbReference>
<dbReference type="GO" id="GO:0006146">
    <property type="term" value="P:adenine catabolic process"/>
    <property type="evidence" value="ECO:0007669"/>
    <property type="project" value="InterPro"/>
</dbReference>
<dbReference type="GO" id="GO:0000034">
    <property type="term" value="F:adenine deaminase activity"/>
    <property type="evidence" value="ECO:0007669"/>
    <property type="project" value="UniProtKB-UniRule"/>
</dbReference>
<evidence type="ECO:0000313" key="10">
    <source>
        <dbReference type="Proteomes" id="UP000266489"/>
    </source>
</evidence>
<comment type="similarity">
    <text evidence="1 6">Belongs to the metallo-dependent hydrolases superfamily. Adenine deaminase family.</text>
</comment>
<dbReference type="InterPro" id="IPR006680">
    <property type="entry name" value="Amidohydro-rel"/>
</dbReference>
<sequence>MNSKTQTVQERIARLIDVAAGRIPADVVVRNIHLVNVFDGHIEDNIDIALSGNQIAGIGRYDGVTVVDGKGAYAAPSFIDSHMHIESTMVVPSEFAKVALTCGTGAVIADPHEIANVAGARGIRFMLEATRNSPLDFYFMLPSCVPATHLETNGETLDADQLSALSHNPRVLGLAEFMNYPGILFRDSEVLAKLAAFDGQLIDGHAPFITGRDLEAYIGAGISTDHECTTADEAREKLARGMWIMMREGSVTRDVKALIPLLTKENMHRIMLATDDRHPSDLLSEGHINYAVNLLLDAGIDLPTAVRLASLNPATHYNLPRKGAIAPGYWADFIIFPDPRHVQPSSTYAKGELVAKDGVYTGPDDGHPSRSYGIKNSINIATPTYQNLRVKAEPGKQLRVLQLIPHQVVTGERRVNARVDTHGYVVSDTDQDVLKVAVFERHHATGRVGVAFISGFQMKQGAVASSIAHDSHNIIVCGVTDRDMLLAVQQVAFIGGGLAVTNNGQVVGSLPLPYGGLMSDLSVPEVAARLDDLGKVMRDATGCPLDDPFMTLAFMALPVIPKLKITDFGLIDVEKFKVVSLFI</sequence>
<dbReference type="CDD" id="cd01295">
    <property type="entry name" value="AdeC"/>
    <property type="match status" value="1"/>
</dbReference>
<keyword evidence="4 6" id="KW-0464">Manganese</keyword>
<name>A0A398DM17_9BACT</name>
<evidence type="ECO:0000256" key="4">
    <source>
        <dbReference type="ARBA" id="ARBA00023211"/>
    </source>
</evidence>
<dbReference type="Gene3D" id="3.20.20.140">
    <property type="entry name" value="Metal-dependent hydrolases"/>
    <property type="match status" value="1"/>
</dbReference>
<evidence type="ECO:0000256" key="5">
    <source>
        <dbReference type="ARBA" id="ARBA00047720"/>
    </source>
</evidence>
<keyword evidence="3 6" id="KW-0378">Hydrolase</keyword>
<dbReference type="InterPro" id="IPR026912">
    <property type="entry name" value="Adenine_deam_C"/>
</dbReference>
<protein>
    <recommendedName>
        <fullName evidence="2 6">Adenine deaminase</fullName>
        <shortName evidence="6">Adenase</shortName>
        <shortName evidence="6">Adenine aminase</shortName>
        <ecNumber evidence="2 6">3.5.4.2</ecNumber>
    </recommendedName>
</protein>
<evidence type="ECO:0000256" key="1">
    <source>
        <dbReference type="ARBA" id="ARBA00006773"/>
    </source>
</evidence>
<evidence type="ECO:0000313" key="9">
    <source>
        <dbReference type="EMBL" id="RIE13147.1"/>
    </source>
</evidence>
<evidence type="ECO:0000259" key="7">
    <source>
        <dbReference type="Pfam" id="PF01979"/>
    </source>
</evidence>
<dbReference type="InterPro" id="IPR032466">
    <property type="entry name" value="Metal_Hydrolase"/>
</dbReference>
<dbReference type="SUPFAM" id="SSF51338">
    <property type="entry name" value="Composite domain of metallo-dependent hydrolases"/>
    <property type="match status" value="1"/>
</dbReference>
<proteinExistence type="inferred from homology"/>
<dbReference type="OrthoDB" id="9775607at2"/>
<organism evidence="9 10">
    <name type="scientific">Candidatus Cryosericum odellii</name>
    <dbReference type="NCBI Taxonomy" id="2290917"/>
    <lineage>
        <taxon>Bacteria</taxon>
        <taxon>Pseudomonadati</taxon>
        <taxon>Caldisericota/Cryosericota group</taxon>
        <taxon>Candidatus Cryosericota</taxon>
        <taxon>Candidatus Cryosericia</taxon>
        <taxon>Candidatus Cryosericales</taxon>
        <taxon>Candidatus Cryosericaceae</taxon>
        <taxon>Candidatus Cryosericum</taxon>
    </lineage>
</organism>
<evidence type="ECO:0000256" key="6">
    <source>
        <dbReference type="HAMAP-Rule" id="MF_01518"/>
    </source>
</evidence>
<dbReference type="Pfam" id="PF01979">
    <property type="entry name" value="Amidohydro_1"/>
    <property type="match status" value="1"/>
</dbReference>
<comment type="cofactor">
    <cofactor evidence="6">
        <name>Mn(2+)</name>
        <dbReference type="ChEBI" id="CHEBI:29035"/>
    </cofactor>
</comment>
<dbReference type="Pfam" id="PF13382">
    <property type="entry name" value="Adenine_deam_C"/>
    <property type="match status" value="1"/>
</dbReference>
<dbReference type="PANTHER" id="PTHR11113:SF2">
    <property type="entry name" value="ADENINE DEAMINASE"/>
    <property type="match status" value="1"/>
</dbReference>
<reference evidence="9 10" key="1">
    <citation type="submission" date="2018-09" db="EMBL/GenBank/DDBJ databases">
        <title>Discovery and Ecogenomic Context for Candidatus Cryosericales, a Global Caldiserica Order Active in Thawing Permafrost.</title>
        <authorList>
            <person name="Martinez M.A."/>
            <person name="Woodcroft B.J."/>
            <person name="Ignacio Espinoza J.C."/>
            <person name="Zayed A."/>
            <person name="Singleton C.M."/>
            <person name="Boyd J."/>
            <person name="Li Y.-F."/>
            <person name="Purvine S."/>
            <person name="Maughan H."/>
            <person name="Hodgkins S.B."/>
            <person name="Anderson D."/>
            <person name="Sederholm M."/>
            <person name="Temperton B."/>
            <person name="Saleska S.R."/>
            <person name="Tyson G.W."/>
            <person name="Rich V.I."/>
        </authorList>
    </citation>
    <scope>NUCLEOTIDE SEQUENCE [LARGE SCALE GENOMIC DNA]</scope>
    <source>
        <strain evidence="9 10">SMC5</strain>
    </source>
</reference>
<evidence type="ECO:0000256" key="2">
    <source>
        <dbReference type="ARBA" id="ARBA00012782"/>
    </source>
</evidence>
<dbReference type="Gene3D" id="2.30.40.10">
    <property type="entry name" value="Urease, subunit C, domain 1"/>
    <property type="match status" value="1"/>
</dbReference>
<dbReference type="InterPro" id="IPR011059">
    <property type="entry name" value="Metal-dep_hydrolase_composite"/>
</dbReference>
<dbReference type="AlphaFoldDB" id="A0A398DM17"/>
<dbReference type="PANTHER" id="PTHR11113">
    <property type="entry name" value="N-ACETYLGLUCOSAMINE-6-PHOSPHATE DEACETYLASE"/>
    <property type="match status" value="1"/>
</dbReference>
<feature type="domain" description="Amidohydrolase-related" evidence="7">
    <location>
        <begin position="74"/>
        <end position="353"/>
    </location>
</feature>
<dbReference type="NCBIfam" id="TIGR01178">
    <property type="entry name" value="ade"/>
    <property type="match status" value="1"/>
</dbReference>
<dbReference type="HAMAP" id="MF_01518">
    <property type="entry name" value="Adenine_deamin"/>
    <property type="match status" value="1"/>
</dbReference>
<evidence type="ECO:0000256" key="3">
    <source>
        <dbReference type="ARBA" id="ARBA00022801"/>
    </source>
</evidence>
<dbReference type="EC" id="3.5.4.2" evidence="2 6"/>
<gene>
    <name evidence="6 9" type="primary">ade</name>
    <name evidence="9" type="ORF">SMC5_03105</name>
</gene>
<feature type="domain" description="Adenine deaminase C-terminal" evidence="8">
    <location>
        <begin position="407"/>
        <end position="577"/>
    </location>
</feature>
<dbReference type="EMBL" id="QXIU01000078">
    <property type="protein sequence ID" value="RIE13147.1"/>
    <property type="molecule type" value="Genomic_DNA"/>
</dbReference>
<dbReference type="Proteomes" id="UP000266489">
    <property type="component" value="Unassembled WGS sequence"/>
</dbReference>
<comment type="catalytic activity">
    <reaction evidence="5 6">
        <text>adenine + H2O + H(+) = hypoxanthine + NH4(+)</text>
        <dbReference type="Rhea" id="RHEA:23688"/>
        <dbReference type="ChEBI" id="CHEBI:15377"/>
        <dbReference type="ChEBI" id="CHEBI:15378"/>
        <dbReference type="ChEBI" id="CHEBI:16708"/>
        <dbReference type="ChEBI" id="CHEBI:17368"/>
        <dbReference type="ChEBI" id="CHEBI:28938"/>
        <dbReference type="EC" id="3.5.4.2"/>
    </reaction>
</comment>
<accession>A0A398DM17</accession>
<dbReference type="InterPro" id="IPR006679">
    <property type="entry name" value="Adenine_deam"/>
</dbReference>
<dbReference type="SUPFAM" id="SSF51556">
    <property type="entry name" value="Metallo-dependent hydrolases"/>
    <property type="match status" value="1"/>
</dbReference>
<evidence type="ECO:0000259" key="8">
    <source>
        <dbReference type="Pfam" id="PF13382"/>
    </source>
</evidence>